<evidence type="ECO:0000313" key="13">
    <source>
        <dbReference type="Proteomes" id="UP000230707"/>
    </source>
</evidence>
<feature type="transmembrane region" description="Helical" evidence="11">
    <location>
        <begin position="62"/>
        <end position="80"/>
    </location>
</feature>
<keyword evidence="6" id="KW-0133">Cell shape</keyword>
<dbReference type="PANTHER" id="PTHR30474">
    <property type="entry name" value="CELL CYCLE PROTEIN"/>
    <property type="match status" value="1"/>
</dbReference>
<keyword evidence="8 11" id="KW-1133">Transmembrane helix</keyword>
<evidence type="ECO:0000256" key="6">
    <source>
        <dbReference type="ARBA" id="ARBA00022960"/>
    </source>
</evidence>
<comment type="subcellular location">
    <subcellularLocation>
        <location evidence="1">Membrane</location>
        <topology evidence="1">Multi-pass membrane protein</topology>
    </subcellularLocation>
</comment>
<dbReference type="GO" id="GO:0015648">
    <property type="term" value="F:lipid-linked peptidoglycan transporter activity"/>
    <property type="evidence" value="ECO:0007669"/>
    <property type="project" value="TreeGrafter"/>
</dbReference>
<dbReference type="Pfam" id="PF01098">
    <property type="entry name" value="FTSW_RODA_SPOVE"/>
    <property type="match status" value="1"/>
</dbReference>
<gene>
    <name evidence="12" type="ORF">COV53_01280</name>
</gene>
<evidence type="ECO:0000256" key="8">
    <source>
        <dbReference type="ARBA" id="ARBA00022989"/>
    </source>
</evidence>
<dbReference type="PROSITE" id="PS00428">
    <property type="entry name" value="FTSW_RODA_SPOVE"/>
    <property type="match status" value="1"/>
</dbReference>
<dbReference type="GO" id="GO:0005886">
    <property type="term" value="C:plasma membrane"/>
    <property type="evidence" value="ECO:0007669"/>
    <property type="project" value="TreeGrafter"/>
</dbReference>
<comment type="caution">
    <text evidence="12">The sequence shown here is derived from an EMBL/GenBank/DDBJ whole genome shotgun (WGS) entry which is preliminary data.</text>
</comment>
<evidence type="ECO:0000313" key="12">
    <source>
        <dbReference type="EMBL" id="PIR08766.1"/>
    </source>
</evidence>
<keyword evidence="7" id="KW-0573">Peptidoglycan synthesis</keyword>
<feature type="transmembrane region" description="Helical" evidence="11">
    <location>
        <begin position="120"/>
        <end position="139"/>
    </location>
</feature>
<dbReference type="EMBL" id="PCWS01000025">
    <property type="protein sequence ID" value="PIR08766.1"/>
    <property type="molecule type" value="Genomic_DNA"/>
</dbReference>
<keyword evidence="5 11" id="KW-0812">Transmembrane</keyword>
<feature type="transmembrane region" description="Helical" evidence="11">
    <location>
        <begin position="257"/>
        <end position="278"/>
    </location>
</feature>
<evidence type="ECO:0000256" key="10">
    <source>
        <dbReference type="ARBA" id="ARBA00023316"/>
    </source>
</evidence>
<name>A0A2H0NKK6_9BACT</name>
<dbReference type="PANTHER" id="PTHR30474:SF1">
    <property type="entry name" value="PEPTIDOGLYCAN GLYCOSYLTRANSFERASE MRDB"/>
    <property type="match status" value="1"/>
</dbReference>
<accession>A0A2H0NKK6</accession>
<keyword evidence="2" id="KW-1003">Cell membrane</keyword>
<dbReference type="InterPro" id="IPR018365">
    <property type="entry name" value="Cell_cycle_FtsW-rel_CS"/>
</dbReference>
<dbReference type="InterPro" id="IPR001182">
    <property type="entry name" value="FtsW/RodA"/>
</dbReference>
<dbReference type="GO" id="GO:0009252">
    <property type="term" value="P:peptidoglycan biosynthetic process"/>
    <property type="evidence" value="ECO:0007669"/>
    <property type="project" value="UniProtKB-KW"/>
</dbReference>
<dbReference type="NCBIfam" id="TIGR02210">
    <property type="entry name" value="rodA_shape"/>
    <property type="match status" value="1"/>
</dbReference>
<organism evidence="12 13">
    <name type="scientific">Candidatus Gottesmanbacteria bacterium CG11_big_fil_rev_8_21_14_0_20_37_11</name>
    <dbReference type="NCBI Taxonomy" id="1974575"/>
    <lineage>
        <taxon>Bacteria</taxon>
        <taxon>Candidatus Gottesmaniibacteriota</taxon>
    </lineage>
</organism>
<evidence type="ECO:0000256" key="5">
    <source>
        <dbReference type="ARBA" id="ARBA00022692"/>
    </source>
</evidence>
<evidence type="ECO:0000256" key="2">
    <source>
        <dbReference type="ARBA" id="ARBA00022475"/>
    </source>
</evidence>
<reference evidence="12 13" key="1">
    <citation type="submission" date="2017-09" db="EMBL/GenBank/DDBJ databases">
        <title>Depth-based differentiation of microbial function through sediment-hosted aquifers and enrichment of novel symbionts in the deep terrestrial subsurface.</title>
        <authorList>
            <person name="Probst A.J."/>
            <person name="Ladd B."/>
            <person name="Jarett J.K."/>
            <person name="Geller-Mcgrath D.E."/>
            <person name="Sieber C.M."/>
            <person name="Emerson J.B."/>
            <person name="Anantharaman K."/>
            <person name="Thomas B.C."/>
            <person name="Malmstrom R."/>
            <person name="Stieglmeier M."/>
            <person name="Klingl A."/>
            <person name="Woyke T."/>
            <person name="Ryan C.M."/>
            <person name="Banfield J.F."/>
        </authorList>
    </citation>
    <scope>NUCLEOTIDE SEQUENCE [LARGE SCALE GENOMIC DNA]</scope>
    <source>
        <strain evidence="12">CG11_big_fil_rev_8_21_14_0_20_37_11</strain>
    </source>
</reference>
<dbReference type="GO" id="GO:0008360">
    <property type="term" value="P:regulation of cell shape"/>
    <property type="evidence" value="ECO:0007669"/>
    <property type="project" value="UniProtKB-KW"/>
</dbReference>
<dbReference type="GO" id="GO:0071555">
    <property type="term" value="P:cell wall organization"/>
    <property type="evidence" value="ECO:0007669"/>
    <property type="project" value="UniProtKB-KW"/>
</dbReference>
<keyword evidence="3" id="KW-0328">Glycosyltransferase</keyword>
<dbReference type="Proteomes" id="UP000230707">
    <property type="component" value="Unassembled WGS sequence"/>
</dbReference>
<keyword evidence="10" id="KW-0961">Cell wall biogenesis/degradation</keyword>
<protein>
    <submittedName>
        <fullName evidence="12">Rod shape-determining protein RodA</fullName>
    </submittedName>
</protein>
<feature type="transmembrane region" description="Helical" evidence="11">
    <location>
        <begin position="209"/>
        <end position="230"/>
    </location>
</feature>
<evidence type="ECO:0000256" key="4">
    <source>
        <dbReference type="ARBA" id="ARBA00022679"/>
    </source>
</evidence>
<feature type="transmembrane region" description="Helical" evidence="11">
    <location>
        <begin position="6"/>
        <end position="26"/>
    </location>
</feature>
<proteinExistence type="predicted"/>
<dbReference type="GO" id="GO:0051301">
    <property type="term" value="P:cell division"/>
    <property type="evidence" value="ECO:0007669"/>
    <property type="project" value="InterPro"/>
</dbReference>
<feature type="transmembrane region" description="Helical" evidence="11">
    <location>
        <begin position="168"/>
        <end position="188"/>
    </location>
</feature>
<evidence type="ECO:0000256" key="7">
    <source>
        <dbReference type="ARBA" id="ARBA00022984"/>
    </source>
</evidence>
<evidence type="ECO:0000256" key="3">
    <source>
        <dbReference type="ARBA" id="ARBA00022676"/>
    </source>
</evidence>
<evidence type="ECO:0000256" key="1">
    <source>
        <dbReference type="ARBA" id="ARBA00004141"/>
    </source>
</evidence>
<feature type="transmembrane region" description="Helical" evidence="11">
    <location>
        <begin position="290"/>
        <end position="311"/>
    </location>
</feature>
<sequence>MILSSLVDPFISIPVFGLAGVSLFLIASTTPSLLGQQLISFVIGIGLFIFFSTVDYKIWRKYYWIIYIFSIIILTFSLMGNDIRGAKRWIEIGGLTIQPSELIKPFIILFFAYQFSTRKISSFFNIFIIIVMFLPLMLLIFKQPDLGNVIIYTSVLFSFFIISELPLIYYVIIFTFSIIIAPLSWFILQNYQKQRIISFLNPNLDPVGAGYNAIQAIIAIGSGQLFGLGLGRGTQSRLLFLPEYHTDFVFASLGEELGFIGGFIVILLYFVILAKILLIGYNCDHKFGRMVCIGLFTQIFIQVFINIGMNLGLLPITGITLPLVSYGGNSIISTFIGLGLLISVSNDKKNNPLVIR</sequence>
<keyword evidence="4" id="KW-0808">Transferase</keyword>
<feature type="transmembrane region" description="Helical" evidence="11">
    <location>
        <begin position="323"/>
        <end position="344"/>
    </location>
</feature>
<evidence type="ECO:0000256" key="9">
    <source>
        <dbReference type="ARBA" id="ARBA00023136"/>
    </source>
</evidence>
<dbReference type="GO" id="GO:0032153">
    <property type="term" value="C:cell division site"/>
    <property type="evidence" value="ECO:0007669"/>
    <property type="project" value="TreeGrafter"/>
</dbReference>
<dbReference type="GO" id="GO:0016757">
    <property type="term" value="F:glycosyltransferase activity"/>
    <property type="evidence" value="ECO:0007669"/>
    <property type="project" value="UniProtKB-KW"/>
</dbReference>
<keyword evidence="9 11" id="KW-0472">Membrane</keyword>
<evidence type="ECO:0000256" key="11">
    <source>
        <dbReference type="SAM" id="Phobius"/>
    </source>
</evidence>
<feature type="transmembrane region" description="Helical" evidence="11">
    <location>
        <begin position="38"/>
        <end position="56"/>
    </location>
</feature>
<dbReference type="AlphaFoldDB" id="A0A2H0NKK6"/>
<dbReference type="InterPro" id="IPR011923">
    <property type="entry name" value="RodA/MrdB"/>
</dbReference>